<dbReference type="Pfam" id="PF00380">
    <property type="entry name" value="Ribosomal_S9"/>
    <property type="match status" value="1"/>
</dbReference>
<dbReference type="InterPro" id="IPR020574">
    <property type="entry name" value="Ribosomal_uS9_CS"/>
</dbReference>
<dbReference type="PROSITE" id="PS00360">
    <property type="entry name" value="RIBOSOMAL_S9"/>
    <property type="match status" value="1"/>
</dbReference>
<keyword evidence="3 4" id="KW-0687">Ribonucleoprotein</keyword>
<dbReference type="InterPro" id="IPR020568">
    <property type="entry name" value="Ribosomal_Su5_D2-typ_SF"/>
</dbReference>
<proteinExistence type="inferred from homology"/>
<dbReference type="PANTHER" id="PTHR21569:SF1">
    <property type="entry name" value="SMALL RIBOSOMAL SUBUNIT PROTEIN US9M"/>
    <property type="match status" value="1"/>
</dbReference>
<dbReference type="NCBIfam" id="NF001099">
    <property type="entry name" value="PRK00132.1"/>
    <property type="match status" value="1"/>
</dbReference>
<dbReference type="GO" id="GO:0005737">
    <property type="term" value="C:cytoplasm"/>
    <property type="evidence" value="ECO:0007669"/>
    <property type="project" value="UniProtKB-ARBA"/>
</dbReference>
<keyword evidence="2 4" id="KW-0689">Ribosomal protein</keyword>
<dbReference type="Proteomes" id="UP000885660">
    <property type="component" value="Unassembled WGS sequence"/>
</dbReference>
<dbReference type="InterPro" id="IPR000754">
    <property type="entry name" value="Ribosomal_uS9"/>
</dbReference>
<dbReference type="InterPro" id="IPR023035">
    <property type="entry name" value="Ribosomal_uS9_bac/plastid"/>
</dbReference>
<evidence type="ECO:0000256" key="2">
    <source>
        <dbReference type="ARBA" id="ARBA00022980"/>
    </source>
</evidence>
<comment type="caution">
    <text evidence="6">The sequence shown here is derived from an EMBL/GenBank/DDBJ whole genome shotgun (WGS) entry which is preliminary data.</text>
</comment>
<evidence type="ECO:0000256" key="5">
    <source>
        <dbReference type="RuleBase" id="RU003816"/>
    </source>
</evidence>
<evidence type="ECO:0000256" key="4">
    <source>
        <dbReference type="RuleBase" id="RU003815"/>
    </source>
</evidence>
<organism evidence="6">
    <name type="scientific">Aerophobetes bacterium</name>
    <dbReference type="NCBI Taxonomy" id="2030807"/>
    <lineage>
        <taxon>Bacteria</taxon>
        <taxon>Candidatus Aerophobota</taxon>
    </lineage>
</organism>
<name>A0A7V0N0X5_UNCAE</name>
<evidence type="ECO:0000313" key="6">
    <source>
        <dbReference type="EMBL" id="HDN84803.1"/>
    </source>
</evidence>
<dbReference type="GO" id="GO:0015935">
    <property type="term" value="C:small ribosomal subunit"/>
    <property type="evidence" value="ECO:0007669"/>
    <property type="project" value="TreeGrafter"/>
</dbReference>
<evidence type="ECO:0000256" key="1">
    <source>
        <dbReference type="ARBA" id="ARBA00005251"/>
    </source>
</evidence>
<protein>
    <recommendedName>
        <fullName evidence="5">30S ribosomal protein S9</fullName>
    </recommendedName>
</protein>
<dbReference type="EMBL" id="DRBC01000207">
    <property type="protein sequence ID" value="HDN84803.1"/>
    <property type="molecule type" value="Genomic_DNA"/>
</dbReference>
<sequence length="127" mass="14296">MSPLIAGKRKTSIARVKLSPGKGTITVNGKSFEEYFPILFHRLVVLQPFKETGREGKYDVVVKVEGGGKSSQAQAIRHAISRALSDLEPSLRQILKSKGLLSFDARIKERKKPGLHRARKARQYRKR</sequence>
<accession>A0A7V0N0X5</accession>
<dbReference type="GO" id="GO:0003723">
    <property type="term" value="F:RNA binding"/>
    <property type="evidence" value="ECO:0007669"/>
    <property type="project" value="TreeGrafter"/>
</dbReference>
<dbReference type="SUPFAM" id="SSF54211">
    <property type="entry name" value="Ribosomal protein S5 domain 2-like"/>
    <property type="match status" value="1"/>
</dbReference>
<evidence type="ECO:0000256" key="3">
    <source>
        <dbReference type="ARBA" id="ARBA00023274"/>
    </source>
</evidence>
<reference evidence="6" key="1">
    <citation type="journal article" date="2020" name="mSystems">
        <title>Genome- and Community-Level Interaction Insights into Carbon Utilization and Element Cycling Functions of Hydrothermarchaeota in Hydrothermal Sediment.</title>
        <authorList>
            <person name="Zhou Z."/>
            <person name="Liu Y."/>
            <person name="Xu W."/>
            <person name="Pan J."/>
            <person name="Luo Z.H."/>
            <person name="Li M."/>
        </authorList>
    </citation>
    <scope>NUCLEOTIDE SEQUENCE [LARGE SCALE GENOMIC DNA]</scope>
    <source>
        <strain evidence="6">HyVt-219</strain>
    </source>
</reference>
<dbReference type="InterPro" id="IPR014721">
    <property type="entry name" value="Ribsml_uS5_D2-typ_fold_subgr"/>
</dbReference>
<gene>
    <name evidence="6" type="ORF">ENG47_03490</name>
</gene>
<dbReference type="PANTHER" id="PTHR21569">
    <property type="entry name" value="RIBOSOMAL PROTEIN S9"/>
    <property type="match status" value="1"/>
</dbReference>
<dbReference type="FunFam" id="3.30.230.10:FF:000001">
    <property type="entry name" value="30S ribosomal protein S9"/>
    <property type="match status" value="1"/>
</dbReference>
<dbReference type="GO" id="GO:0003735">
    <property type="term" value="F:structural constituent of ribosome"/>
    <property type="evidence" value="ECO:0007669"/>
    <property type="project" value="InterPro"/>
</dbReference>
<dbReference type="Gene3D" id="3.30.230.10">
    <property type="match status" value="1"/>
</dbReference>
<dbReference type="AlphaFoldDB" id="A0A7V0N0X5"/>
<comment type="similarity">
    <text evidence="1 4">Belongs to the universal ribosomal protein uS9 family.</text>
</comment>
<dbReference type="GO" id="GO:0006412">
    <property type="term" value="P:translation"/>
    <property type="evidence" value="ECO:0007669"/>
    <property type="project" value="InterPro"/>
</dbReference>